<accession>A0A820QVN9</accession>
<dbReference type="EMBL" id="CAJOBO010002012">
    <property type="protein sequence ID" value="CAF4425284.1"/>
    <property type="molecule type" value="Genomic_DNA"/>
</dbReference>
<dbReference type="Proteomes" id="UP000663865">
    <property type="component" value="Unassembled WGS sequence"/>
</dbReference>
<evidence type="ECO:0000313" key="6">
    <source>
        <dbReference type="EMBL" id="CAF4513590.1"/>
    </source>
</evidence>
<evidence type="ECO:0000313" key="5">
    <source>
        <dbReference type="EMBL" id="CAF4425284.1"/>
    </source>
</evidence>
<proteinExistence type="predicted"/>
<organism evidence="5 8">
    <name type="scientific">Rotaria socialis</name>
    <dbReference type="NCBI Taxonomy" id="392032"/>
    <lineage>
        <taxon>Eukaryota</taxon>
        <taxon>Metazoa</taxon>
        <taxon>Spiralia</taxon>
        <taxon>Gnathifera</taxon>
        <taxon>Rotifera</taxon>
        <taxon>Eurotatoria</taxon>
        <taxon>Bdelloidea</taxon>
        <taxon>Philodinida</taxon>
        <taxon>Philodinidae</taxon>
        <taxon>Rotaria</taxon>
    </lineage>
</organism>
<reference evidence="5" key="1">
    <citation type="submission" date="2021-02" db="EMBL/GenBank/DDBJ databases">
        <authorList>
            <person name="Nowell W R."/>
        </authorList>
    </citation>
    <scope>NUCLEOTIDE SEQUENCE</scope>
</reference>
<dbReference type="EMBL" id="CAJOBQ010001812">
    <property type="protein sequence ID" value="CAF4517710.1"/>
    <property type="molecule type" value="Genomic_DNA"/>
</dbReference>
<dbReference type="Proteomes" id="UP000663851">
    <property type="component" value="Unassembled WGS sequence"/>
</dbReference>
<keyword evidence="9" id="KW-1185">Reference proteome</keyword>
<protein>
    <submittedName>
        <fullName evidence="5">Uncharacterized protein</fullName>
    </submittedName>
</protein>
<dbReference type="Proteomes" id="UP000663862">
    <property type="component" value="Unassembled WGS sequence"/>
</dbReference>
<sequence>MSSTSNLKNLQISILHFWNRGIRSVSRMRREASIPLRTIYYNIDKLKQTGSLQHRGGNGRPRVLDGLEKKTIGQFIKSTTKKDLEVVVEVITVFSKQTTLLK</sequence>
<dbReference type="EMBL" id="CAJOBS010000169">
    <property type="protein sequence ID" value="CAF4513590.1"/>
    <property type="molecule type" value="Genomic_DNA"/>
</dbReference>
<evidence type="ECO:0000313" key="8">
    <source>
        <dbReference type="Proteomes" id="UP000663851"/>
    </source>
</evidence>
<dbReference type="Proteomes" id="UP000663833">
    <property type="component" value="Unassembled WGS sequence"/>
</dbReference>
<evidence type="ECO:0000313" key="1">
    <source>
        <dbReference type="EMBL" id="CAF3252032.1"/>
    </source>
</evidence>
<comment type="caution">
    <text evidence="5">The sequence shown here is derived from an EMBL/GenBank/DDBJ whole genome shotgun (WGS) entry which is preliminary data.</text>
</comment>
<dbReference type="Proteomes" id="UP000663838">
    <property type="component" value="Unassembled WGS sequence"/>
</dbReference>
<dbReference type="Proteomes" id="UP000663873">
    <property type="component" value="Unassembled WGS sequence"/>
</dbReference>
<dbReference type="Proteomes" id="UP000663825">
    <property type="component" value="Unassembled WGS sequence"/>
</dbReference>
<dbReference type="EMBL" id="CAJNXB010004942">
    <property type="protein sequence ID" value="CAF3399606.1"/>
    <property type="molecule type" value="Genomic_DNA"/>
</dbReference>
<evidence type="ECO:0000313" key="7">
    <source>
        <dbReference type="EMBL" id="CAF4517710.1"/>
    </source>
</evidence>
<name>A0A820QVN9_9BILA</name>
<gene>
    <name evidence="5" type="ORF">HFQ381_LOCUS21904</name>
    <name evidence="3" type="ORF">KIK155_LOCUS20619</name>
    <name evidence="1" type="ORF">LUA448_LOCUS4890</name>
    <name evidence="2" type="ORF">TIS948_LOCUS27575</name>
    <name evidence="6" type="ORF">TOA249_LOCUS4452</name>
    <name evidence="7" type="ORF">TSG867_LOCUS22344</name>
    <name evidence="4" type="ORF">UJA718_LOCUS10755</name>
</gene>
<dbReference type="EMBL" id="CAJOBP010001279">
    <property type="protein sequence ID" value="CAF4270660.1"/>
    <property type="molecule type" value="Genomic_DNA"/>
</dbReference>
<evidence type="ECO:0000313" key="4">
    <source>
        <dbReference type="EMBL" id="CAF4270660.1"/>
    </source>
</evidence>
<dbReference type="EMBL" id="CAJNYV010003654">
    <property type="protein sequence ID" value="CAF3594767.1"/>
    <property type="molecule type" value="Genomic_DNA"/>
</dbReference>
<dbReference type="EMBL" id="CAJNYD010000380">
    <property type="protein sequence ID" value="CAF3252032.1"/>
    <property type="molecule type" value="Genomic_DNA"/>
</dbReference>
<dbReference type="OrthoDB" id="5871893at2759"/>
<evidence type="ECO:0000313" key="2">
    <source>
        <dbReference type="EMBL" id="CAF3399606.1"/>
    </source>
</evidence>
<dbReference type="AlphaFoldDB" id="A0A820QVN9"/>
<evidence type="ECO:0000313" key="3">
    <source>
        <dbReference type="EMBL" id="CAF3594767.1"/>
    </source>
</evidence>
<evidence type="ECO:0000313" key="9">
    <source>
        <dbReference type="Proteomes" id="UP000663873"/>
    </source>
</evidence>